<keyword evidence="4 6" id="KW-1133">Transmembrane helix</keyword>
<evidence type="ECO:0000256" key="5">
    <source>
        <dbReference type="ARBA" id="ARBA00023136"/>
    </source>
</evidence>
<feature type="transmembrane region" description="Helical" evidence="6">
    <location>
        <begin position="209"/>
        <end position="226"/>
    </location>
</feature>
<evidence type="ECO:0000256" key="6">
    <source>
        <dbReference type="SAM" id="Phobius"/>
    </source>
</evidence>
<dbReference type="EMBL" id="CADCUH010000003">
    <property type="protein sequence ID" value="CAA9314407.1"/>
    <property type="molecule type" value="Genomic_DNA"/>
</dbReference>
<feature type="transmembrane region" description="Helical" evidence="6">
    <location>
        <begin position="168"/>
        <end position="189"/>
    </location>
</feature>
<feature type="transmembrane region" description="Helical" evidence="6">
    <location>
        <begin position="403"/>
        <end position="425"/>
    </location>
</feature>
<dbReference type="GO" id="GO:0005886">
    <property type="term" value="C:plasma membrane"/>
    <property type="evidence" value="ECO:0007669"/>
    <property type="project" value="UniProtKB-SubCell"/>
</dbReference>
<keyword evidence="3 6" id="KW-0812">Transmembrane</keyword>
<keyword evidence="5 6" id="KW-0472">Membrane</keyword>
<feature type="transmembrane region" description="Helical" evidence="6">
    <location>
        <begin position="247"/>
        <end position="268"/>
    </location>
</feature>
<dbReference type="AlphaFoldDB" id="A0A6J4KSQ3"/>
<feature type="transmembrane region" description="Helical" evidence="6">
    <location>
        <begin position="295"/>
        <end position="321"/>
    </location>
</feature>
<feature type="transmembrane region" description="Helical" evidence="6">
    <location>
        <begin position="437"/>
        <end position="458"/>
    </location>
</feature>
<evidence type="ECO:0000256" key="1">
    <source>
        <dbReference type="ARBA" id="ARBA00004651"/>
    </source>
</evidence>
<feature type="transmembrane region" description="Helical" evidence="6">
    <location>
        <begin position="31"/>
        <end position="53"/>
    </location>
</feature>
<evidence type="ECO:0000313" key="7">
    <source>
        <dbReference type="EMBL" id="CAA9314407.1"/>
    </source>
</evidence>
<feature type="transmembrane region" description="Helical" evidence="6">
    <location>
        <begin position="367"/>
        <end position="391"/>
    </location>
</feature>
<comment type="subcellular location">
    <subcellularLocation>
        <location evidence="1">Cell membrane</location>
        <topology evidence="1">Multi-pass membrane protein</topology>
    </subcellularLocation>
</comment>
<sequence length="475" mass="50345">MAYSERRSMSTAAAQRPAEPELHRAISGRLLYFYVLGDVLGSGIYALVGVMALQVGGAFWMSFAIGVSAAMLTGLAYAELITKYPRAGGASSFAHRAFHVPFVTFLVTFAMVAASLSSAGALSLAFSGYFLELLDPLVSLPVLATAAVFIVLLALVNYRGISESVKANVAMTVTEVTGLVIVLVVGAVVIFRGDADFGRPFEFNEGNPALLVLTGSVLAFFAMSGFENSANVAEEVQNPSKVFPRSLLGGMVTAGVIYLVIAFLASLVTSADVLGDSEVALLEVVKTGMPSFPSWLFAAIACVAITNTCLVQLITMSRIMYGMGREDVVPRVFSRTHRTRRTPWVAIIATTIVVVVIMLTVGEGGVATLASATVSFLLAVFTVVCVCGLVLRRDPVEHEHYEAPKVLLGLGVVVNFALFSYFVFTDVRNLARGDLEVLESSTVVAGILLAVGLVLYVVNQMTRSKLDGAPPGASR</sequence>
<feature type="transmembrane region" description="Helical" evidence="6">
    <location>
        <begin position="59"/>
        <end position="81"/>
    </location>
</feature>
<dbReference type="Pfam" id="PF13520">
    <property type="entry name" value="AA_permease_2"/>
    <property type="match status" value="1"/>
</dbReference>
<feature type="transmembrane region" description="Helical" evidence="6">
    <location>
        <begin position="137"/>
        <end position="156"/>
    </location>
</feature>
<feature type="transmembrane region" description="Helical" evidence="6">
    <location>
        <begin position="102"/>
        <end position="131"/>
    </location>
</feature>
<evidence type="ECO:0000256" key="3">
    <source>
        <dbReference type="ARBA" id="ARBA00022692"/>
    </source>
</evidence>
<reference evidence="7" key="1">
    <citation type="submission" date="2020-02" db="EMBL/GenBank/DDBJ databases">
        <authorList>
            <person name="Meier V. D."/>
        </authorList>
    </citation>
    <scope>NUCLEOTIDE SEQUENCE</scope>
    <source>
        <strain evidence="7">AVDCRST_MAG36</strain>
    </source>
</reference>
<feature type="transmembrane region" description="Helical" evidence="6">
    <location>
        <begin position="342"/>
        <end position="361"/>
    </location>
</feature>
<dbReference type="InterPro" id="IPR050367">
    <property type="entry name" value="APC_superfamily"/>
</dbReference>
<accession>A0A6J4KSQ3</accession>
<evidence type="ECO:0000256" key="4">
    <source>
        <dbReference type="ARBA" id="ARBA00022989"/>
    </source>
</evidence>
<dbReference type="PIRSF" id="PIRSF006060">
    <property type="entry name" value="AA_transporter"/>
    <property type="match status" value="1"/>
</dbReference>
<dbReference type="InterPro" id="IPR002293">
    <property type="entry name" value="AA/rel_permease1"/>
</dbReference>
<keyword evidence="2" id="KW-1003">Cell membrane</keyword>
<dbReference type="PANTHER" id="PTHR42770:SF11">
    <property type="entry name" value="INNER MEMBRANE TRANSPORT PROTEIN YBAT"/>
    <property type="match status" value="1"/>
</dbReference>
<proteinExistence type="predicted"/>
<dbReference type="PANTHER" id="PTHR42770">
    <property type="entry name" value="AMINO ACID TRANSPORTER-RELATED"/>
    <property type="match status" value="1"/>
</dbReference>
<dbReference type="GO" id="GO:0022857">
    <property type="term" value="F:transmembrane transporter activity"/>
    <property type="evidence" value="ECO:0007669"/>
    <property type="project" value="InterPro"/>
</dbReference>
<name>A0A6J4KSQ3_9ACTN</name>
<evidence type="ECO:0000256" key="2">
    <source>
        <dbReference type="ARBA" id="ARBA00022475"/>
    </source>
</evidence>
<protein>
    <submittedName>
        <fullName evidence="7">Uncharacterized amino acid permease, GabP family</fullName>
    </submittedName>
</protein>
<gene>
    <name evidence="7" type="ORF">AVDCRST_MAG36-22</name>
</gene>
<dbReference type="Gene3D" id="1.20.1740.10">
    <property type="entry name" value="Amino acid/polyamine transporter I"/>
    <property type="match status" value="1"/>
</dbReference>
<organism evidence="7">
    <name type="scientific">uncultured Nocardioidaceae bacterium</name>
    <dbReference type="NCBI Taxonomy" id="253824"/>
    <lineage>
        <taxon>Bacteria</taxon>
        <taxon>Bacillati</taxon>
        <taxon>Actinomycetota</taxon>
        <taxon>Actinomycetes</taxon>
        <taxon>Propionibacteriales</taxon>
        <taxon>Nocardioidaceae</taxon>
        <taxon>environmental samples</taxon>
    </lineage>
</organism>